<dbReference type="EMBL" id="CP016591">
    <property type="protein sequence ID" value="ANY19136.1"/>
    <property type="molecule type" value="Genomic_DNA"/>
</dbReference>
<dbReference type="InterPro" id="IPR010982">
    <property type="entry name" value="Lambda_DNA-bd_dom_sf"/>
</dbReference>
<organism evidence="1 2">
    <name type="scientific">Tsuneonella dongtanensis</name>
    <dbReference type="NCBI Taxonomy" id="692370"/>
    <lineage>
        <taxon>Bacteria</taxon>
        <taxon>Pseudomonadati</taxon>
        <taxon>Pseudomonadota</taxon>
        <taxon>Alphaproteobacteria</taxon>
        <taxon>Sphingomonadales</taxon>
        <taxon>Erythrobacteraceae</taxon>
        <taxon>Tsuneonella</taxon>
    </lineage>
</organism>
<dbReference type="KEGG" id="ado:A6F68_00603"/>
<gene>
    <name evidence="1" type="ORF">A6F68_00603</name>
</gene>
<dbReference type="GO" id="GO:0003677">
    <property type="term" value="F:DNA binding"/>
    <property type="evidence" value="ECO:0007669"/>
    <property type="project" value="InterPro"/>
</dbReference>
<keyword evidence="2" id="KW-1185">Reference proteome</keyword>
<dbReference type="Proteomes" id="UP000092932">
    <property type="component" value="Chromosome"/>
</dbReference>
<dbReference type="SUPFAM" id="SSF47413">
    <property type="entry name" value="lambda repressor-like DNA-binding domains"/>
    <property type="match status" value="1"/>
</dbReference>
<protein>
    <submittedName>
        <fullName evidence="1">Uncharacterized protein</fullName>
    </submittedName>
</protein>
<sequence length="318" mass="34244">MHRHAFSRLRLAACRRTRSIVTHVGDFGGKLAVALKAISLSRVAAAQALGVDKSLVGRWLSGSVHPTEHNLARLTSLIAERQPGFRMADWDGDLDDFAGRLGIAIPKRGADPGVMLPHLRPLIEIAREEIGRRGGTYEGFFRTARPSLLVPDTVFHEYGVVRRNEAGLLDVAMRGSGLLFEGWALPAHNNLFVFLYDSTGLSPLSIVFRGVALPKAMVLEGIMLLAALDAGRTPAAMPVLLERVGDLSDDPDADFAAIEAMERDQPPPMDPVSDEEIRRRLFRDAGPMSKEAGTGDRVLAVTSADGISRGAAGSGLRG</sequence>
<dbReference type="STRING" id="692370.A6F68_00603"/>
<proteinExistence type="predicted"/>
<accession>A0A1B2AAH0</accession>
<dbReference type="AlphaFoldDB" id="A0A1B2AAH0"/>
<evidence type="ECO:0000313" key="1">
    <source>
        <dbReference type="EMBL" id="ANY19136.1"/>
    </source>
</evidence>
<reference evidence="1 2" key="1">
    <citation type="submission" date="2016-07" db="EMBL/GenBank/DDBJ databases">
        <title>Complete genome sequence of Altererythrobacter dongtanensis KCTC 22672, a type strain with esterase isolated from tidal flat.</title>
        <authorList>
            <person name="Cheng H."/>
            <person name="Wu Y.-H."/>
            <person name="Zhou P."/>
            <person name="Huo Y.-Y."/>
            <person name="Wang C.-S."/>
            <person name="Xu X.-W."/>
        </authorList>
    </citation>
    <scope>NUCLEOTIDE SEQUENCE [LARGE SCALE GENOMIC DNA]</scope>
    <source>
        <strain evidence="1 2">KCTC 22672</strain>
    </source>
</reference>
<evidence type="ECO:0000313" key="2">
    <source>
        <dbReference type="Proteomes" id="UP000092932"/>
    </source>
</evidence>
<name>A0A1B2AAH0_9SPHN</name>